<organism evidence="2 3">
    <name type="scientific">Cardiocondyla obscurior</name>
    <dbReference type="NCBI Taxonomy" id="286306"/>
    <lineage>
        <taxon>Eukaryota</taxon>
        <taxon>Metazoa</taxon>
        <taxon>Ecdysozoa</taxon>
        <taxon>Arthropoda</taxon>
        <taxon>Hexapoda</taxon>
        <taxon>Insecta</taxon>
        <taxon>Pterygota</taxon>
        <taxon>Neoptera</taxon>
        <taxon>Endopterygota</taxon>
        <taxon>Hymenoptera</taxon>
        <taxon>Apocrita</taxon>
        <taxon>Aculeata</taxon>
        <taxon>Formicoidea</taxon>
        <taxon>Formicidae</taxon>
        <taxon>Myrmicinae</taxon>
        <taxon>Cardiocondyla</taxon>
    </lineage>
</organism>
<dbReference type="Proteomes" id="UP001430953">
    <property type="component" value="Unassembled WGS sequence"/>
</dbReference>
<feature type="region of interest" description="Disordered" evidence="1">
    <location>
        <begin position="131"/>
        <end position="168"/>
    </location>
</feature>
<comment type="caution">
    <text evidence="2">The sequence shown here is derived from an EMBL/GenBank/DDBJ whole genome shotgun (WGS) entry which is preliminary data.</text>
</comment>
<feature type="compositionally biased region" description="Basic and acidic residues" evidence="1">
    <location>
        <begin position="1"/>
        <end position="13"/>
    </location>
</feature>
<evidence type="ECO:0000313" key="3">
    <source>
        <dbReference type="Proteomes" id="UP001430953"/>
    </source>
</evidence>
<dbReference type="EMBL" id="JADYXP020000021">
    <property type="protein sequence ID" value="KAL0103866.1"/>
    <property type="molecule type" value="Genomic_DNA"/>
</dbReference>
<evidence type="ECO:0000256" key="1">
    <source>
        <dbReference type="SAM" id="MobiDB-lite"/>
    </source>
</evidence>
<protein>
    <submittedName>
        <fullName evidence="2">Uncharacterized protein</fullName>
    </submittedName>
</protein>
<gene>
    <name evidence="2" type="ORF">PUN28_017903</name>
</gene>
<name>A0AAW2EJG7_9HYME</name>
<sequence>MSARRPKDLKENQSSRSKRNKFSKSVLVRTTLLYAPQCFAELGYTYAVTLRYDQTELACTVLYESPQRRHLLQYRTERPGGRRRRSNARRYMGAGESSRYKISSSRIHQFLRCPASKRSPSLAHMAECRQDARKISKRNQSSRSKREAKFSQKAPRARMHRVVHESPQRRHLLQYRTERPGGRRRTGLSTAVYGRREKFRRRADLAAAVREPRVAFTTYSRASCCFWNGVTSERFDRQSTRASCCFYHVSYFRRSGRQSPRASYFRAVLATKYASLVLLSARSYFRAVRSAKYASLVLLSARSYFRAVDRQSPRASCCFRLRCFRAVLAAKYASLYASLVLLSARSYFRAVLAAKYASLVLLSGRSYFRGPIGKYASRVAFGLELLPRRPSGKVLREPRVAFGSELLPRGPSGKVREPRVGL</sequence>
<feature type="region of interest" description="Disordered" evidence="1">
    <location>
        <begin position="1"/>
        <end position="21"/>
    </location>
</feature>
<proteinExistence type="predicted"/>
<dbReference type="AlphaFoldDB" id="A0AAW2EJG7"/>
<reference evidence="2 3" key="1">
    <citation type="submission" date="2023-03" db="EMBL/GenBank/DDBJ databases">
        <title>High recombination rates correlate with genetic variation in Cardiocondyla obscurior ants.</title>
        <authorList>
            <person name="Errbii M."/>
        </authorList>
    </citation>
    <scope>NUCLEOTIDE SEQUENCE [LARGE SCALE GENOMIC DNA]</scope>
    <source>
        <strain evidence="2">Alpha-2009</strain>
        <tissue evidence="2">Whole body</tissue>
    </source>
</reference>
<evidence type="ECO:0000313" key="2">
    <source>
        <dbReference type="EMBL" id="KAL0103866.1"/>
    </source>
</evidence>
<keyword evidence="3" id="KW-1185">Reference proteome</keyword>
<accession>A0AAW2EJG7</accession>